<proteinExistence type="predicted"/>
<dbReference type="InterPro" id="IPR019615">
    <property type="entry name" value="DUF2487"/>
</dbReference>
<comment type="caution">
    <text evidence="1">The sequence shown here is derived from an EMBL/GenBank/DDBJ whole genome shotgun (WGS) entry which is preliminary data.</text>
</comment>
<dbReference type="RefSeq" id="WP_343803963.1">
    <property type="nucleotide sequence ID" value="NZ_BAAADJ010000064.1"/>
</dbReference>
<gene>
    <name evidence="1" type="ORF">GCM10008967_42550</name>
</gene>
<keyword evidence="2" id="KW-1185">Reference proteome</keyword>
<dbReference type="Pfam" id="PF10673">
    <property type="entry name" value="DUF2487"/>
    <property type="match status" value="1"/>
</dbReference>
<reference evidence="2" key="1">
    <citation type="journal article" date="2019" name="Int. J. Syst. Evol. Microbiol.">
        <title>The Global Catalogue of Microorganisms (GCM) 10K type strain sequencing project: providing services to taxonomists for standard genome sequencing and annotation.</title>
        <authorList>
            <consortium name="The Broad Institute Genomics Platform"/>
            <consortium name="The Broad Institute Genome Sequencing Center for Infectious Disease"/>
            <person name="Wu L."/>
            <person name="Ma J."/>
        </authorList>
    </citation>
    <scope>NUCLEOTIDE SEQUENCE [LARGE SCALE GENOMIC DNA]</scope>
    <source>
        <strain evidence="2">JCM 9731</strain>
    </source>
</reference>
<protein>
    <submittedName>
        <fullName evidence="1">YpiF family protein</fullName>
    </submittedName>
</protein>
<dbReference type="Proteomes" id="UP001500782">
    <property type="component" value="Unassembled WGS sequence"/>
</dbReference>
<organism evidence="1 2">
    <name type="scientific">Bacillus carboniphilus</name>
    <dbReference type="NCBI Taxonomy" id="86663"/>
    <lineage>
        <taxon>Bacteria</taxon>
        <taxon>Bacillati</taxon>
        <taxon>Bacillota</taxon>
        <taxon>Bacilli</taxon>
        <taxon>Bacillales</taxon>
        <taxon>Bacillaceae</taxon>
        <taxon>Bacillus</taxon>
    </lineage>
</organism>
<evidence type="ECO:0000313" key="1">
    <source>
        <dbReference type="EMBL" id="GAA0347684.1"/>
    </source>
</evidence>
<evidence type="ECO:0000313" key="2">
    <source>
        <dbReference type="Proteomes" id="UP001500782"/>
    </source>
</evidence>
<name>A0ABP3GNM7_9BACI</name>
<dbReference type="EMBL" id="BAAADJ010000064">
    <property type="protein sequence ID" value="GAA0347684.1"/>
    <property type="molecule type" value="Genomic_DNA"/>
</dbReference>
<sequence>MQWNAKDLSSLKEVKEYIDTAIVPLLPISLKGDMVQTGSMVEFTQMLSMALQVQFTGRTLLFPPFTYWKHEEFSKKSIRLQEWEQTIQNEGFTHIFYFTSDLDWKHYEAGQGNEVLVLPTVPLESMEEKFKHSMIQDQVKQFINLFVQKWQQ</sequence>
<accession>A0ABP3GNM7</accession>